<dbReference type="SUPFAM" id="SSF52087">
    <property type="entry name" value="CRAL/TRIO domain"/>
    <property type="match status" value="1"/>
</dbReference>
<dbReference type="InterPro" id="IPR036865">
    <property type="entry name" value="CRAL-TRIO_dom_sf"/>
</dbReference>
<dbReference type="Proteomes" id="UP000807504">
    <property type="component" value="Unassembled WGS sequence"/>
</dbReference>
<dbReference type="GO" id="GO:0016020">
    <property type="term" value="C:membrane"/>
    <property type="evidence" value="ECO:0007669"/>
    <property type="project" value="TreeGrafter"/>
</dbReference>
<name>A0A8T0EX35_ARGBR</name>
<dbReference type="Gene3D" id="3.40.525.10">
    <property type="entry name" value="CRAL-TRIO lipid binding domain"/>
    <property type="match status" value="1"/>
</dbReference>
<dbReference type="PANTHER" id="PTHR10174">
    <property type="entry name" value="ALPHA-TOCOPHEROL TRANSFER PROTEIN-RELATED"/>
    <property type="match status" value="1"/>
</dbReference>
<dbReference type="Gene3D" id="1.20.5.1200">
    <property type="entry name" value="Alpha-tocopherol transfer"/>
    <property type="match status" value="1"/>
</dbReference>
<sequence length="285" mass="33679">MPDEREVLPFQMKFLPEFVLQKAIKELNETPDRKIEGRDILKKLLSTHKLTCDINFDDDYLTLFLRHSKYNANKAFIQIQNYIRLREKYKTLFESVPDEYFFTIPSTMFGTILPYRSPDGCTMVLCELGKWDPDELSIDNFKRLALQLFIQTLRDPMTQINGFKIIHDFKGTSMKHLKHCTPQNLYFQYHAAIDCIPGRYKEIHFVNESILLKTLWSIVRNFISKKMRSRVFFHSNPEDLLNYFPPSILPVQYGGELTDYYQEDLVRKLNKEYGNAPVGGEPNYF</sequence>
<organism evidence="2 3">
    <name type="scientific">Argiope bruennichi</name>
    <name type="common">Wasp spider</name>
    <name type="synonym">Aranea bruennichi</name>
    <dbReference type="NCBI Taxonomy" id="94029"/>
    <lineage>
        <taxon>Eukaryota</taxon>
        <taxon>Metazoa</taxon>
        <taxon>Ecdysozoa</taxon>
        <taxon>Arthropoda</taxon>
        <taxon>Chelicerata</taxon>
        <taxon>Arachnida</taxon>
        <taxon>Araneae</taxon>
        <taxon>Araneomorphae</taxon>
        <taxon>Entelegynae</taxon>
        <taxon>Araneoidea</taxon>
        <taxon>Araneidae</taxon>
        <taxon>Argiope</taxon>
    </lineage>
</organism>
<dbReference type="Gene3D" id="1.10.8.20">
    <property type="entry name" value="N-terminal domain of phosphatidylinositol transfer protein sec14p"/>
    <property type="match status" value="1"/>
</dbReference>
<comment type="caution">
    <text evidence="2">The sequence shown here is derived from an EMBL/GenBank/DDBJ whole genome shotgun (WGS) entry which is preliminary data.</text>
</comment>
<dbReference type="PANTHER" id="PTHR10174:SF130">
    <property type="entry name" value="ALPHA-TOCOPHEROL TRANSFER PROTEIN-LIKE"/>
    <property type="match status" value="1"/>
</dbReference>
<protein>
    <submittedName>
        <fullName evidence="2">Retinaldehyde-binding protein 1 like protein</fullName>
    </submittedName>
</protein>
<dbReference type="InterPro" id="IPR036273">
    <property type="entry name" value="CRAL/TRIO_N_dom_sf"/>
</dbReference>
<evidence type="ECO:0000313" key="2">
    <source>
        <dbReference type="EMBL" id="KAF8778845.1"/>
    </source>
</evidence>
<reference evidence="2" key="1">
    <citation type="journal article" date="2020" name="bioRxiv">
        <title>Chromosome-level reference genome of the European wasp spider Argiope bruennichi: a resource for studies on range expansion and evolutionary adaptation.</title>
        <authorList>
            <person name="Sheffer M.M."/>
            <person name="Hoppe A."/>
            <person name="Krehenwinkel H."/>
            <person name="Uhl G."/>
            <person name="Kuss A.W."/>
            <person name="Jensen L."/>
            <person name="Jensen C."/>
            <person name="Gillespie R.G."/>
            <person name="Hoff K.J."/>
            <person name="Prost S."/>
        </authorList>
    </citation>
    <scope>NUCLEOTIDE SEQUENCE</scope>
</reference>
<dbReference type="PRINTS" id="PR00180">
    <property type="entry name" value="CRETINALDHBP"/>
</dbReference>
<dbReference type="PROSITE" id="PS50191">
    <property type="entry name" value="CRAL_TRIO"/>
    <property type="match status" value="1"/>
</dbReference>
<feature type="domain" description="CRAL-TRIO" evidence="1">
    <location>
        <begin position="110"/>
        <end position="261"/>
    </location>
</feature>
<dbReference type="AlphaFoldDB" id="A0A8T0EX35"/>
<evidence type="ECO:0000259" key="1">
    <source>
        <dbReference type="PROSITE" id="PS50191"/>
    </source>
</evidence>
<dbReference type="CDD" id="cd00170">
    <property type="entry name" value="SEC14"/>
    <property type="match status" value="1"/>
</dbReference>
<evidence type="ECO:0000313" key="3">
    <source>
        <dbReference type="Proteomes" id="UP000807504"/>
    </source>
</evidence>
<dbReference type="EMBL" id="JABXBU010002072">
    <property type="protein sequence ID" value="KAF8778845.1"/>
    <property type="molecule type" value="Genomic_DNA"/>
</dbReference>
<dbReference type="InterPro" id="IPR001251">
    <property type="entry name" value="CRAL-TRIO_dom"/>
</dbReference>
<dbReference type="SMART" id="SM00516">
    <property type="entry name" value="SEC14"/>
    <property type="match status" value="1"/>
</dbReference>
<proteinExistence type="predicted"/>
<dbReference type="SUPFAM" id="SSF46938">
    <property type="entry name" value="CRAL/TRIO N-terminal domain"/>
    <property type="match status" value="1"/>
</dbReference>
<accession>A0A8T0EX35</accession>
<gene>
    <name evidence="2" type="ORF">HNY73_015531</name>
</gene>
<dbReference type="Pfam" id="PF00650">
    <property type="entry name" value="CRAL_TRIO"/>
    <property type="match status" value="1"/>
</dbReference>
<keyword evidence="3" id="KW-1185">Reference proteome</keyword>
<dbReference type="GO" id="GO:1902936">
    <property type="term" value="F:phosphatidylinositol bisphosphate binding"/>
    <property type="evidence" value="ECO:0007669"/>
    <property type="project" value="TreeGrafter"/>
</dbReference>
<reference evidence="2" key="2">
    <citation type="submission" date="2020-06" db="EMBL/GenBank/DDBJ databases">
        <authorList>
            <person name="Sheffer M."/>
        </authorList>
    </citation>
    <scope>NUCLEOTIDE SEQUENCE</scope>
</reference>